<keyword evidence="4" id="KW-0862">Zinc</keyword>
<evidence type="ECO:0000256" key="3">
    <source>
        <dbReference type="ARBA" id="ARBA00022801"/>
    </source>
</evidence>
<dbReference type="PANTHER" id="PTHR42978:SF6">
    <property type="entry name" value="QUORUM-QUENCHING LACTONASE YTNP-RELATED"/>
    <property type="match status" value="1"/>
</dbReference>
<protein>
    <submittedName>
        <fullName evidence="7">Methyl parathion hydrolase</fullName>
    </submittedName>
</protein>
<reference evidence="8" key="1">
    <citation type="journal article" date="2014" name="BMC Genomics">
        <title>Genome sequencing of two Neorhizobium galegae strains reveals a noeT gene responsible for the unusual acetylation of the nodulation factors.</title>
        <authorList>
            <person name="Osterman J."/>
            <person name="Marsh J."/>
            <person name="Laine P.K."/>
            <person name="Zeng Z."/>
            <person name="Alatalo E."/>
            <person name="Sullivan J.T."/>
            <person name="Young J.P."/>
            <person name="Thomas-Oates J."/>
            <person name="Paulin L."/>
            <person name="Lindstrom K."/>
        </authorList>
    </citation>
    <scope>NUCLEOTIDE SEQUENCE [LARGE SCALE GENOMIC DNA]</scope>
    <source>
        <strain evidence="8">HAMBI 1141</strain>
        <plasmid evidence="8">II</plasmid>
    </source>
</reference>
<dbReference type="Pfam" id="PF00753">
    <property type="entry name" value="Lactamase_B"/>
    <property type="match status" value="1"/>
</dbReference>
<dbReference type="CDD" id="cd07720">
    <property type="entry name" value="OPHC2-like_MBL-fold"/>
    <property type="match status" value="1"/>
</dbReference>
<comment type="similarity">
    <text evidence="1">Belongs to the metallo-beta-lactamase superfamily.</text>
</comment>
<name>A0A068TF11_NEOGA</name>
<dbReference type="HOGENOM" id="CLU_056519_0_1_5"/>
<feature type="region of interest" description="Disordered" evidence="5">
    <location>
        <begin position="1"/>
        <end position="31"/>
    </location>
</feature>
<dbReference type="KEGG" id="ngl:RG1141_PA02420"/>
<dbReference type="EMBL" id="HG938356">
    <property type="protein sequence ID" value="CDN57077.1"/>
    <property type="molecule type" value="Genomic_DNA"/>
</dbReference>
<feature type="compositionally biased region" description="Polar residues" evidence="5">
    <location>
        <begin position="13"/>
        <end position="26"/>
    </location>
</feature>
<evidence type="ECO:0000313" key="7">
    <source>
        <dbReference type="EMBL" id="CDN57077.1"/>
    </source>
</evidence>
<evidence type="ECO:0000313" key="8">
    <source>
        <dbReference type="Proteomes" id="UP000028186"/>
    </source>
</evidence>
<evidence type="ECO:0000256" key="4">
    <source>
        <dbReference type="ARBA" id="ARBA00022833"/>
    </source>
</evidence>
<keyword evidence="3 7" id="KW-0378">Hydrolase</keyword>
<keyword evidence="7" id="KW-0614">Plasmid</keyword>
<dbReference type="Gene3D" id="3.60.15.10">
    <property type="entry name" value="Ribonuclease Z/Hydroxyacylglutathione hydrolase-like"/>
    <property type="match status" value="1"/>
</dbReference>
<dbReference type="eggNOG" id="COG0491">
    <property type="taxonomic scope" value="Bacteria"/>
</dbReference>
<dbReference type="SUPFAM" id="SSF56281">
    <property type="entry name" value="Metallo-hydrolase/oxidoreductase"/>
    <property type="match status" value="1"/>
</dbReference>
<evidence type="ECO:0000259" key="6">
    <source>
        <dbReference type="SMART" id="SM00849"/>
    </source>
</evidence>
<evidence type="ECO:0000256" key="5">
    <source>
        <dbReference type="SAM" id="MobiDB-lite"/>
    </source>
</evidence>
<dbReference type="AlphaFoldDB" id="A0A068TF11"/>
<organism evidence="7 8">
    <name type="scientific">Neorhizobium galegae bv. officinalis bv. officinalis str. HAMBI 1141</name>
    <dbReference type="NCBI Taxonomy" id="1028801"/>
    <lineage>
        <taxon>Bacteria</taxon>
        <taxon>Pseudomonadati</taxon>
        <taxon>Pseudomonadota</taxon>
        <taxon>Alphaproteobacteria</taxon>
        <taxon>Hyphomicrobiales</taxon>
        <taxon>Rhizobiaceae</taxon>
        <taxon>Rhizobium/Agrobacterium group</taxon>
        <taxon>Neorhizobium</taxon>
    </lineage>
</organism>
<feature type="domain" description="Metallo-beta-lactamase" evidence="6">
    <location>
        <begin position="89"/>
        <end position="297"/>
    </location>
</feature>
<dbReference type="PANTHER" id="PTHR42978">
    <property type="entry name" value="QUORUM-QUENCHING LACTONASE YTNP-RELATED-RELATED"/>
    <property type="match status" value="1"/>
</dbReference>
<dbReference type="InterPro" id="IPR036866">
    <property type="entry name" value="RibonucZ/Hydroxyglut_hydro"/>
</dbReference>
<dbReference type="SMART" id="SM00849">
    <property type="entry name" value="Lactamase_B"/>
    <property type="match status" value="1"/>
</dbReference>
<evidence type="ECO:0000256" key="1">
    <source>
        <dbReference type="ARBA" id="ARBA00007749"/>
    </source>
</evidence>
<dbReference type="InterPro" id="IPR051013">
    <property type="entry name" value="MBL_superfamily_lactonases"/>
</dbReference>
<sequence length="322" mass="35317">MTQAEANPPMMGQQETKMNIENTSRSGRPATEELVPSRYAVNIGEIEVLVISDGVLPLPTKMLGHNADAAERATWLDSMFLPQEAFDWALNAVVVRSGAQVILIDAGLGLDPELNLPRAGQLVKRLESAGIDLGSVTDVVLTHMHMDHVGGLIVDGVKERLRPDLRIHVAAAEVKFWEAPDFTRVNMPPGFPDALRAAAKRFAEEYHNQLRLFDEEQEVAPGVVVSRTGGHTPGHSVVRVASGKDRLMFAGDAVFAVGFEHPGWFNGFEHDPEEAARVRVRLLRELAATGELLVATHMPFPSVGHVAVDGDAFRWVPVFWDY</sequence>
<gene>
    <name evidence="7" type="ORF">RG1141_PA02420</name>
</gene>
<geneLocation type="plasmid" evidence="8">
    <name>II</name>
</geneLocation>
<keyword evidence="2" id="KW-0479">Metal-binding</keyword>
<dbReference type="GO" id="GO:0046872">
    <property type="term" value="F:metal ion binding"/>
    <property type="evidence" value="ECO:0007669"/>
    <property type="project" value="UniProtKB-KW"/>
</dbReference>
<dbReference type="InterPro" id="IPR001279">
    <property type="entry name" value="Metallo-B-lactamas"/>
</dbReference>
<proteinExistence type="inferred from homology"/>
<dbReference type="GO" id="GO:0016787">
    <property type="term" value="F:hydrolase activity"/>
    <property type="evidence" value="ECO:0007669"/>
    <property type="project" value="UniProtKB-KW"/>
</dbReference>
<dbReference type="Proteomes" id="UP000028186">
    <property type="component" value="Plasmid pHAMBI1141a"/>
</dbReference>
<accession>A0A068TF11</accession>
<evidence type="ECO:0000256" key="2">
    <source>
        <dbReference type="ARBA" id="ARBA00022723"/>
    </source>
</evidence>
<dbReference type="PATRIC" id="fig|1028801.3.peg.4833"/>